<evidence type="ECO:0008006" key="3">
    <source>
        <dbReference type="Google" id="ProtNLM"/>
    </source>
</evidence>
<dbReference type="Proteomes" id="UP001236663">
    <property type="component" value="Unassembled WGS sequence"/>
</dbReference>
<keyword evidence="2" id="KW-1185">Reference proteome</keyword>
<evidence type="ECO:0000313" key="2">
    <source>
        <dbReference type="Proteomes" id="UP001236663"/>
    </source>
</evidence>
<evidence type="ECO:0000313" key="1">
    <source>
        <dbReference type="EMBL" id="MDN3687993.1"/>
    </source>
</evidence>
<comment type="caution">
    <text evidence="1">The sequence shown here is derived from an EMBL/GenBank/DDBJ whole genome shotgun (WGS) entry which is preliminary data.</text>
</comment>
<organism evidence="1 2">
    <name type="scientific">Cyclobacterium jeungdonense</name>
    <dbReference type="NCBI Taxonomy" id="708087"/>
    <lineage>
        <taxon>Bacteria</taxon>
        <taxon>Pseudomonadati</taxon>
        <taxon>Bacteroidota</taxon>
        <taxon>Cytophagia</taxon>
        <taxon>Cytophagales</taxon>
        <taxon>Cyclobacteriaceae</taxon>
        <taxon>Cyclobacterium</taxon>
    </lineage>
</organism>
<dbReference type="EMBL" id="JAUFQS010000007">
    <property type="protein sequence ID" value="MDN3687993.1"/>
    <property type="molecule type" value="Genomic_DNA"/>
</dbReference>
<protein>
    <recommendedName>
        <fullName evidence="3">Lipoprotein</fullName>
    </recommendedName>
</protein>
<proteinExistence type="predicted"/>
<name>A0ABT8C845_9BACT</name>
<sequence length="189" mass="21519">MISGYRNSLILMVAGLLLISCKKEESKPFANPTQIDAYFPVSDFLEEKIKKIEGVTVTKIIQFNEESEEVRFKPDQEAWRKELDFFFQADINKAAFATAYSTTEEEGLLVHRLKPGEKGTIKEIRVQKKGELVESIHIITVNDNLFYHSEVSGKIGLDAQEDLATYRLSGNQKVWFMAPTLLKVNAEIE</sequence>
<dbReference type="PROSITE" id="PS51257">
    <property type="entry name" value="PROKAR_LIPOPROTEIN"/>
    <property type="match status" value="1"/>
</dbReference>
<gene>
    <name evidence="1" type="ORF">QWZ15_09145</name>
</gene>
<reference evidence="2" key="1">
    <citation type="journal article" date="2019" name="Int. J. Syst. Evol. Microbiol.">
        <title>The Global Catalogue of Microorganisms (GCM) 10K type strain sequencing project: providing services to taxonomists for standard genome sequencing and annotation.</title>
        <authorList>
            <consortium name="The Broad Institute Genomics Platform"/>
            <consortium name="The Broad Institute Genome Sequencing Center for Infectious Disease"/>
            <person name="Wu L."/>
            <person name="Ma J."/>
        </authorList>
    </citation>
    <scope>NUCLEOTIDE SEQUENCE [LARGE SCALE GENOMIC DNA]</scope>
    <source>
        <strain evidence="2">CECT 7706</strain>
    </source>
</reference>
<accession>A0ABT8C845</accession>
<dbReference type="RefSeq" id="WP_163384424.1">
    <property type="nucleotide sequence ID" value="NZ_JAUFQS010000007.1"/>
</dbReference>